<dbReference type="SMART" id="SM00220">
    <property type="entry name" value="S_TKc"/>
    <property type="match status" value="1"/>
</dbReference>
<evidence type="ECO:0000256" key="1">
    <source>
        <dbReference type="ARBA" id="ARBA00022741"/>
    </source>
</evidence>
<evidence type="ECO:0000259" key="3">
    <source>
        <dbReference type="PROSITE" id="PS50011"/>
    </source>
</evidence>
<dbReference type="InterPro" id="IPR011009">
    <property type="entry name" value="Kinase-like_dom_sf"/>
</dbReference>
<dbReference type="PROSITE" id="PS50011">
    <property type="entry name" value="PROTEIN_KINASE_DOM"/>
    <property type="match status" value="1"/>
</dbReference>
<protein>
    <submittedName>
        <fullName evidence="4">Protein kinase</fullName>
        <ecNumber evidence="4">2.7.11.1</ecNumber>
    </submittedName>
</protein>
<dbReference type="GO" id="GO:0005524">
    <property type="term" value="F:ATP binding"/>
    <property type="evidence" value="ECO:0007669"/>
    <property type="project" value="UniProtKB-KW"/>
</dbReference>
<dbReference type="Pfam" id="PF00069">
    <property type="entry name" value="Pkinase"/>
    <property type="match status" value="1"/>
</dbReference>
<dbReference type="InterPro" id="IPR019734">
    <property type="entry name" value="TPR_rpt"/>
</dbReference>
<keyword evidence="5" id="KW-1185">Reference proteome</keyword>
<name>A0A0K1EFU6_CHOCO</name>
<dbReference type="EC" id="2.7.11.1" evidence="4"/>
<evidence type="ECO:0000256" key="2">
    <source>
        <dbReference type="ARBA" id="ARBA00022840"/>
    </source>
</evidence>
<reference evidence="4 5" key="1">
    <citation type="submission" date="2015-07" db="EMBL/GenBank/DDBJ databases">
        <title>Genome analysis of myxobacterium Chondromyces crocatus Cm c5 reveals a high potential for natural compound synthesis and the genetic basis for the loss of fruiting body formation.</title>
        <authorList>
            <person name="Zaburannyi N."/>
            <person name="Bunk B."/>
            <person name="Maier J."/>
            <person name="Overmann J."/>
            <person name="Mueller R."/>
        </authorList>
    </citation>
    <scope>NUCLEOTIDE SEQUENCE [LARGE SCALE GENOMIC DNA]</scope>
    <source>
        <strain evidence="4 5">Cm c5</strain>
    </source>
</reference>
<dbReference type="GO" id="GO:0004016">
    <property type="term" value="F:adenylate cyclase activity"/>
    <property type="evidence" value="ECO:0007669"/>
    <property type="project" value="TreeGrafter"/>
</dbReference>
<organism evidence="4 5">
    <name type="scientific">Chondromyces crocatus</name>
    <dbReference type="NCBI Taxonomy" id="52"/>
    <lineage>
        <taxon>Bacteria</taxon>
        <taxon>Pseudomonadati</taxon>
        <taxon>Myxococcota</taxon>
        <taxon>Polyangia</taxon>
        <taxon>Polyangiales</taxon>
        <taxon>Polyangiaceae</taxon>
        <taxon>Chondromyces</taxon>
    </lineage>
</organism>
<dbReference type="SUPFAM" id="SSF52540">
    <property type="entry name" value="P-loop containing nucleoside triphosphate hydrolases"/>
    <property type="match status" value="1"/>
</dbReference>
<dbReference type="Gene3D" id="3.30.200.20">
    <property type="entry name" value="Phosphorylase Kinase, domain 1"/>
    <property type="match status" value="1"/>
</dbReference>
<dbReference type="GO" id="GO:0004674">
    <property type="term" value="F:protein serine/threonine kinase activity"/>
    <property type="evidence" value="ECO:0007669"/>
    <property type="project" value="UniProtKB-EC"/>
</dbReference>
<dbReference type="Gene3D" id="3.40.50.300">
    <property type="entry name" value="P-loop containing nucleotide triphosphate hydrolases"/>
    <property type="match status" value="1"/>
</dbReference>
<keyword evidence="4" id="KW-0418">Kinase</keyword>
<dbReference type="SUPFAM" id="SSF56112">
    <property type="entry name" value="Protein kinase-like (PK-like)"/>
    <property type="match status" value="1"/>
</dbReference>
<dbReference type="InterPro" id="IPR041664">
    <property type="entry name" value="AAA_16"/>
</dbReference>
<dbReference type="PANTHER" id="PTHR16305">
    <property type="entry name" value="TESTICULAR SOLUBLE ADENYLYL CYCLASE"/>
    <property type="match status" value="1"/>
</dbReference>
<dbReference type="SUPFAM" id="SSF48452">
    <property type="entry name" value="TPR-like"/>
    <property type="match status" value="2"/>
</dbReference>
<dbReference type="CDD" id="cd14014">
    <property type="entry name" value="STKc_PknB_like"/>
    <property type="match status" value="1"/>
</dbReference>
<dbReference type="PANTHER" id="PTHR16305:SF28">
    <property type="entry name" value="GUANYLATE CYCLASE DOMAIN-CONTAINING PROTEIN"/>
    <property type="match status" value="1"/>
</dbReference>
<dbReference type="Pfam" id="PF13191">
    <property type="entry name" value="AAA_16"/>
    <property type="match status" value="1"/>
</dbReference>
<dbReference type="Proteomes" id="UP000067626">
    <property type="component" value="Chromosome"/>
</dbReference>
<feature type="domain" description="Protein kinase" evidence="3">
    <location>
        <begin position="29"/>
        <end position="286"/>
    </location>
</feature>
<dbReference type="InterPro" id="IPR000719">
    <property type="entry name" value="Prot_kinase_dom"/>
</dbReference>
<dbReference type="GO" id="GO:0005737">
    <property type="term" value="C:cytoplasm"/>
    <property type="evidence" value="ECO:0007669"/>
    <property type="project" value="TreeGrafter"/>
</dbReference>
<keyword evidence="4" id="KW-0808">Transferase</keyword>
<keyword evidence="2" id="KW-0067">ATP-binding</keyword>
<gene>
    <name evidence="4" type="ORF">CMC5_036050</name>
</gene>
<evidence type="ECO:0000313" key="5">
    <source>
        <dbReference type="Proteomes" id="UP000067626"/>
    </source>
</evidence>
<dbReference type="STRING" id="52.CMC5_036050"/>
<sequence length="1312" mass="140908">MAFGYSLDDLNWPSTFDGVRTGDVLAQRFRVDALAEAGGMGAVYRARDLLTGERVAAKVLLDPSPVHLARFEREAQILARLSHPGIVRHIAYDAPTGGTPFLIMEWLEGEDLSRLLARRRLSVDEGVELGVRVASALEAAHAHGVIHRDLKPGNIFLLGGKIAQPKLLDFGIAQPAGNYRLTGAGSLIGTPGYMAPEQARSGDDIGTPADVFALGCVMFECLTGTRPFQADHVMALLARIIFEEAPRVGQLCPEVPAWLDDLVARMLAKDPARRPRDGTAVLAEFAAREVREVTEAPASSTAISAITGSERRFLGVVVLGRPTLRTGDATLSVAGVHAAAGDLAGIAAAFEARLELLADGTAVFFVSTPMVPMDIAARVARCALSLAEQVPDRPLAMTIGWGELGVGLPVGDAIERAGSLLRKGPRPEPGARAPRILCDEATASLLEARFVVARALGGGLVLRGERSADEIWRPLLGKSTPFVGRDHELRLLSQTMASCVEEPAARVVVVTGPAGMGKSRLIQEHLEQQRRAGGPVEIWIGRGDPLRTRSTGGLLAAALRGAAGIRGSEQPEEQRAQVRALVGRNVPAQDQGRLSEFLGELIGVPFPDEESLPLRAARQDPDLLGEQMQRALRDLLRAECGAQPVMLVLEDVHWADRASVALVEGVLRELSDQPLLVLASARPEVEELFPQLWADRGRQVIRLGQLSPKAGMRLATQALGDAATSSLIERIVAQSEGHPFFLEELIRAAAEGRGQALPESVVAMVQVRLEALEPRMRLMLRAASVLGQVFWRGAVAHLIGSEGAALVEACLPALVDQELCVRHRQSRFSGEEEFTFRQALLREGAYGLLTEEDRALGHRLAAEWLEAAGEADPLVLAAHLERGGQPTRAAMFLLRGAELASARQAYLDAEQCYERAVELLGSLPVPALRGRGLTRFRLGRHRDAVADLTAARERAVAAREAGAEMELLLDEAMVLDWMGDFRTAEARVLAAQRHAAQVASPLLGARLMLGVGRSLHRANREAEAAAVLGLAVEQASRLGDQGYETHLIAQLLLGFILAELGRIEEAAQALGEAIGRCEARSDMLHLGAALSNRGLVHAYLGDRGAMIADFERTMALGRELGQPALELTGRYNLAECLFLMGDFEAAPPELRAIEAIVSRCGDHHPPAAVALLGARVRLVQGDEAGAREIVARIRSTEQALSPSEEVFCAMIDLATSDEVVGAWEALEARSACCSVGQERVEVLEARGLWLLRRGRRVEALTQLERAITAASTISTVMGCRLRGWISELLGSATVTTSSRPHHPTSSSPVCNQ</sequence>
<dbReference type="EMBL" id="CP012159">
    <property type="protein sequence ID" value="AKT39458.1"/>
    <property type="molecule type" value="Genomic_DNA"/>
</dbReference>
<dbReference type="InterPro" id="IPR008271">
    <property type="entry name" value="Ser/Thr_kinase_AS"/>
</dbReference>
<dbReference type="PROSITE" id="PS00108">
    <property type="entry name" value="PROTEIN_KINASE_ST"/>
    <property type="match status" value="1"/>
</dbReference>
<proteinExistence type="predicted"/>
<dbReference type="InterPro" id="IPR027417">
    <property type="entry name" value="P-loop_NTPase"/>
</dbReference>
<dbReference type="KEGG" id="ccro:CMC5_036050"/>
<dbReference type="Gene3D" id="1.10.510.10">
    <property type="entry name" value="Transferase(Phosphotransferase) domain 1"/>
    <property type="match status" value="1"/>
</dbReference>
<evidence type="ECO:0000313" key="4">
    <source>
        <dbReference type="EMBL" id="AKT39458.1"/>
    </source>
</evidence>
<dbReference type="InterPro" id="IPR011990">
    <property type="entry name" value="TPR-like_helical_dom_sf"/>
</dbReference>
<dbReference type="SMART" id="SM00028">
    <property type="entry name" value="TPR"/>
    <property type="match status" value="6"/>
</dbReference>
<dbReference type="Gene3D" id="1.25.40.10">
    <property type="entry name" value="Tetratricopeptide repeat domain"/>
    <property type="match status" value="1"/>
</dbReference>
<keyword evidence="1" id="KW-0547">Nucleotide-binding</keyword>
<accession>A0A0K1EFU6</accession>